<evidence type="ECO:0000259" key="5">
    <source>
        <dbReference type="PROSITE" id="PS51085"/>
    </source>
</evidence>
<keyword evidence="2" id="KW-0479">Metal-binding</keyword>
<dbReference type="GO" id="GO:0051539">
    <property type="term" value="F:4 iron, 4 sulfur cluster binding"/>
    <property type="evidence" value="ECO:0007669"/>
    <property type="project" value="UniProtKB-KW"/>
</dbReference>
<evidence type="ECO:0000256" key="3">
    <source>
        <dbReference type="ARBA" id="ARBA00023004"/>
    </source>
</evidence>
<dbReference type="NCBIfam" id="NF006305">
    <property type="entry name" value="PRK08493.1"/>
    <property type="match status" value="1"/>
</dbReference>
<keyword evidence="9" id="KW-1185">Reference proteome</keyword>
<dbReference type="PANTHER" id="PTHR24960:SF84">
    <property type="entry name" value="HYDROGENASE SUBUNIT"/>
    <property type="match status" value="1"/>
</dbReference>
<evidence type="ECO:0000259" key="7">
    <source>
        <dbReference type="PROSITE" id="PS51839"/>
    </source>
</evidence>
<dbReference type="AlphaFoldDB" id="A0A6L5WHM3"/>
<dbReference type="InterPro" id="IPR019574">
    <property type="entry name" value="NADH_UbQ_OxRdtase_Gsu_4Fe4S-bd"/>
</dbReference>
<dbReference type="Gene3D" id="3.30.70.20">
    <property type="match status" value="1"/>
</dbReference>
<dbReference type="PROSITE" id="PS51379">
    <property type="entry name" value="4FE4S_FER_2"/>
    <property type="match status" value="1"/>
</dbReference>
<dbReference type="GO" id="GO:0046872">
    <property type="term" value="F:metal ion binding"/>
    <property type="evidence" value="ECO:0007669"/>
    <property type="project" value="UniProtKB-KW"/>
</dbReference>
<organism evidence="8 9">
    <name type="scientific">Campylobacter portucalensis</name>
    <dbReference type="NCBI Taxonomy" id="2608384"/>
    <lineage>
        <taxon>Bacteria</taxon>
        <taxon>Pseudomonadati</taxon>
        <taxon>Campylobacterota</taxon>
        <taxon>Epsilonproteobacteria</taxon>
        <taxon>Campylobacterales</taxon>
        <taxon>Campylobacteraceae</taxon>
        <taxon>Campylobacter</taxon>
    </lineage>
</organism>
<keyword evidence="8" id="KW-0560">Oxidoreductase</keyword>
<sequence>MANITINGKICECDESESILNIARRNNIYIPAICYLSGCSPTLACRLCMVETGGKIVYSCNAKAKDGMEILTHTDEIIQARKAIMQTYCINHPLECGVCDQSGECELQNFTMHMGVDEVPYAIKDTHKPLQKWGVVDYEPSLCIVCERCVTVCKDKIGCESLKTVPRGGDQVDKNLKDVMQKDAFAVWSKFQKSLIGHSGTDELDCDECGECAAVCPVGALVQSHFTYTSNAWELKKIPSSNPHSSDCELLYYEVKPKSIEDRRLKIYRVGSDFHFGELNRAARFGFDFHNENSTKNEEFFNKIVNGIKNKTIKNIKFNSFITNEEAKILSILKEKFEINLINNEAFLYQKFLQNFSRYSGNRLYSSDFDCVVNSDFIVVAGSFLRYDSPNLGYKFNNALKINKASGLYFHTIKDRVVEKFSKNLITCIHDNDKDIEILLFLLQKFGKNLPLWLSQKLENEFENINLVDKKTQETKEQKISKFSKILGFDEMKLDEILAKKEKFCLIIGEDFIYSKNSEKLAKLAGCIQKYTNFEVLIIPPRTNSLGVAMICDLDKDFQNGKTLGYNESGDISFGVYESDLDAPALNQQEGTFLNLDKRVVPINPAVGYDGYELNDIAKALNVGLENTVDYTSNLGLGFRDVMFDDLENFYDNGGISHRGYKFENIKCQFIDDEFDLTNLNEKFDDFIYKANPVGQFSKFTNNSSILNEVAYLYAGTEFMQKFNLSNLEPINLDDLAICVKFDSNIEGAYLPYFDDKIDIDKIFKTRYKKFNLKKVAK</sequence>
<feature type="domain" description="4Fe-4S His(Cys)3-ligated-type" evidence="7">
    <location>
        <begin position="76"/>
        <end position="115"/>
    </location>
</feature>
<dbReference type="RefSeq" id="WP_154569987.1">
    <property type="nucleotide sequence ID" value="NZ_VWSJ01000001.1"/>
</dbReference>
<dbReference type="InterPro" id="IPR036010">
    <property type="entry name" value="2Fe-2S_ferredoxin-like_sf"/>
</dbReference>
<dbReference type="CDD" id="cd00207">
    <property type="entry name" value="fer2"/>
    <property type="match status" value="1"/>
</dbReference>
<evidence type="ECO:0000256" key="1">
    <source>
        <dbReference type="ARBA" id="ARBA00022485"/>
    </source>
</evidence>
<dbReference type="PROSITE" id="PS51839">
    <property type="entry name" value="4FE4S_HC3"/>
    <property type="match status" value="1"/>
</dbReference>
<name>A0A6L5WHM3_9BACT</name>
<dbReference type="EC" id="1.6.5.11" evidence="8"/>
<keyword evidence="1" id="KW-0004">4Fe-4S</keyword>
<dbReference type="Proteomes" id="UP000476338">
    <property type="component" value="Unassembled WGS sequence"/>
</dbReference>
<dbReference type="SUPFAM" id="SSF54862">
    <property type="entry name" value="4Fe-4S ferredoxins"/>
    <property type="match status" value="1"/>
</dbReference>
<dbReference type="Pfam" id="PF10588">
    <property type="entry name" value="NADH-G_4Fe-4S_3"/>
    <property type="match status" value="1"/>
</dbReference>
<dbReference type="PROSITE" id="PS51085">
    <property type="entry name" value="2FE2S_FER_2"/>
    <property type="match status" value="1"/>
</dbReference>
<gene>
    <name evidence="8" type="ORF">F1B92_00630</name>
</gene>
<feature type="domain" description="4Fe-4S ferredoxin-type" evidence="6">
    <location>
        <begin position="197"/>
        <end position="226"/>
    </location>
</feature>
<dbReference type="Pfam" id="PF00037">
    <property type="entry name" value="Fer4"/>
    <property type="match status" value="1"/>
</dbReference>
<dbReference type="Pfam" id="PF13510">
    <property type="entry name" value="Fer2_4"/>
    <property type="match status" value="1"/>
</dbReference>
<dbReference type="SUPFAM" id="SSF53706">
    <property type="entry name" value="Formate dehydrogenase/DMSO reductase, domains 1-3"/>
    <property type="match status" value="1"/>
</dbReference>
<evidence type="ECO:0000313" key="9">
    <source>
        <dbReference type="Proteomes" id="UP000476338"/>
    </source>
</evidence>
<dbReference type="PROSITE" id="PS00198">
    <property type="entry name" value="4FE4S_FER_1"/>
    <property type="match status" value="1"/>
</dbReference>
<accession>A0A6L5WHM3</accession>
<comment type="caution">
    <text evidence="8">The sequence shown here is derived from an EMBL/GenBank/DDBJ whole genome shotgun (WGS) entry which is preliminary data.</text>
</comment>
<protein>
    <submittedName>
        <fullName evidence="8">NADH-quinone oxidoreductase subunit G</fullName>
        <ecNumber evidence="8">1.6.5.11</ecNumber>
    </submittedName>
</protein>
<dbReference type="InterPro" id="IPR050157">
    <property type="entry name" value="PSI_iron-sulfur_center"/>
</dbReference>
<dbReference type="GO" id="GO:0016491">
    <property type="term" value="F:oxidoreductase activity"/>
    <property type="evidence" value="ECO:0007669"/>
    <property type="project" value="UniProtKB-KW"/>
</dbReference>
<dbReference type="InterPro" id="IPR017896">
    <property type="entry name" value="4Fe4S_Fe-S-bd"/>
</dbReference>
<evidence type="ECO:0000259" key="6">
    <source>
        <dbReference type="PROSITE" id="PS51379"/>
    </source>
</evidence>
<dbReference type="SUPFAM" id="SSF54292">
    <property type="entry name" value="2Fe-2S ferredoxin-like"/>
    <property type="match status" value="1"/>
</dbReference>
<keyword evidence="3" id="KW-0408">Iron</keyword>
<dbReference type="InterPro" id="IPR017900">
    <property type="entry name" value="4Fe4S_Fe_S_CS"/>
</dbReference>
<dbReference type="EMBL" id="VWSJ01000001">
    <property type="protein sequence ID" value="MSN95717.1"/>
    <property type="molecule type" value="Genomic_DNA"/>
</dbReference>
<dbReference type="InterPro" id="IPR001041">
    <property type="entry name" value="2Fe-2S_ferredoxin-type"/>
</dbReference>
<reference evidence="8 9" key="2">
    <citation type="submission" date="2020-03" db="EMBL/GenBank/DDBJ databases">
        <title>Campylobacter portucalensis sp. nov., a new species of Campylobacter isolated from the reproductive tract of bulls.</title>
        <authorList>
            <person name="Silva M.F."/>
            <person name="Pereira G."/>
            <person name="Carneiro C."/>
            <person name="Hemphill A."/>
            <person name="Mateus L."/>
            <person name="Lopes-Da-Costa L."/>
            <person name="Silva E."/>
        </authorList>
    </citation>
    <scope>NUCLEOTIDE SEQUENCE [LARGE SCALE GENOMIC DNA]</scope>
    <source>
        <strain evidence="8 9">FMV-PI01</strain>
    </source>
</reference>
<dbReference type="SMART" id="SM00929">
    <property type="entry name" value="NADH-G_4Fe-4S_3"/>
    <property type="match status" value="1"/>
</dbReference>
<keyword evidence="4" id="KW-0411">Iron-sulfur</keyword>
<dbReference type="PANTHER" id="PTHR24960">
    <property type="entry name" value="PHOTOSYSTEM I IRON-SULFUR CENTER-RELATED"/>
    <property type="match status" value="1"/>
</dbReference>
<evidence type="ECO:0000256" key="2">
    <source>
        <dbReference type="ARBA" id="ARBA00022723"/>
    </source>
</evidence>
<reference evidence="8 9" key="1">
    <citation type="submission" date="2019-09" db="EMBL/GenBank/DDBJ databases">
        <authorList>
            <person name="Silva M."/>
            <person name="Pereira G."/>
            <person name="Lopes-Da-Costa L."/>
            <person name="Silva E."/>
        </authorList>
    </citation>
    <scope>NUCLEOTIDE SEQUENCE [LARGE SCALE GENOMIC DNA]</scope>
    <source>
        <strain evidence="8 9">FMV-PI01</strain>
    </source>
</reference>
<dbReference type="Gene3D" id="3.10.20.740">
    <property type="match status" value="1"/>
</dbReference>
<evidence type="ECO:0000313" key="8">
    <source>
        <dbReference type="EMBL" id="MSN95717.1"/>
    </source>
</evidence>
<feature type="domain" description="2Fe-2S ferredoxin-type" evidence="5">
    <location>
        <begin position="1"/>
        <end position="76"/>
    </location>
</feature>
<evidence type="ECO:0000256" key="4">
    <source>
        <dbReference type="ARBA" id="ARBA00023014"/>
    </source>
</evidence>
<proteinExistence type="predicted"/>